<reference evidence="1" key="1">
    <citation type="submission" date="2023-11" db="EMBL/GenBank/DDBJ databases">
        <title>Genome assemblies of two species of porcelain crab, Petrolisthes cinctipes and Petrolisthes manimaculis (Anomura: Porcellanidae).</title>
        <authorList>
            <person name="Angst P."/>
        </authorList>
    </citation>
    <scope>NUCLEOTIDE SEQUENCE</scope>
    <source>
        <strain evidence="1">PB745_02</strain>
        <tissue evidence="1">Gill</tissue>
    </source>
</reference>
<dbReference type="AlphaFoldDB" id="A0AAE1PPL6"/>
<accession>A0AAE1PPL6</accession>
<organism evidence="1 2">
    <name type="scientific">Petrolisthes manimaculis</name>
    <dbReference type="NCBI Taxonomy" id="1843537"/>
    <lineage>
        <taxon>Eukaryota</taxon>
        <taxon>Metazoa</taxon>
        <taxon>Ecdysozoa</taxon>
        <taxon>Arthropoda</taxon>
        <taxon>Crustacea</taxon>
        <taxon>Multicrustacea</taxon>
        <taxon>Malacostraca</taxon>
        <taxon>Eumalacostraca</taxon>
        <taxon>Eucarida</taxon>
        <taxon>Decapoda</taxon>
        <taxon>Pleocyemata</taxon>
        <taxon>Anomura</taxon>
        <taxon>Galatheoidea</taxon>
        <taxon>Porcellanidae</taxon>
        <taxon>Petrolisthes</taxon>
    </lineage>
</organism>
<protein>
    <submittedName>
        <fullName evidence="1">Uncharacterized protein</fullName>
    </submittedName>
</protein>
<comment type="caution">
    <text evidence="1">The sequence shown here is derived from an EMBL/GenBank/DDBJ whole genome shotgun (WGS) entry which is preliminary data.</text>
</comment>
<gene>
    <name evidence="1" type="ORF">Pmani_016657</name>
</gene>
<name>A0AAE1PPL6_9EUCA</name>
<dbReference type="Proteomes" id="UP001292094">
    <property type="component" value="Unassembled WGS sequence"/>
</dbReference>
<keyword evidence="2" id="KW-1185">Reference proteome</keyword>
<sequence>MTSPSFPFPSFPPPDDLSPLPLPIANDLSPLPPLDDLSLLPLLMTSPLFPFPFFPPPDDLSPPLMTLPLACLPGLQVSPSLWLPSTQYWSLPSERCPGDSPLPQLQLTLL</sequence>
<evidence type="ECO:0000313" key="2">
    <source>
        <dbReference type="Proteomes" id="UP001292094"/>
    </source>
</evidence>
<dbReference type="EMBL" id="JAWZYT010001468">
    <property type="protein sequence ID" value="KAK4311873.1"/>
    <property type="molecule type" value="Genomic_DNA"/>
</dbReference>
<evidence type="ECO:0000313" key="1">
    <source>
        <dbReference type="EMBL" id="KAK4311873.1"/>
    </source>
</evidence>
<proteinExistence type="predicted"/>